<organism evidence="1">
    <name type="scientific">Spodoptera frugiperda</name>
    <name type="common">Fall armyworm</name>
    <dbReference type="NCBI Taxonomy" id="7108"/>
    <lineage>
        <taxon>Eukaryota</taxon>
        <taxon>Metazoa</taxon>
        <taxon>Ecdysozoa</taxon>
        <taxon>Arthropoda</taxon>
        <taxon>Hexapoda</taxon>
        <taxon>Insecta</taxon>
        <taxon>Pterygota</taxon>
        <taxon>Neoptera</taxon>
        <taxon>Endopterygota</taxon>
        <taxon>Lepidoptera</taxon>
        <taxon>Glossata</taxon>
        <taxon>Ditrysia</taxon>
        <taxon>Noctuoidea</taxon>
        <taxon>Noctuidae</taxon>
        <taxon>Amphipyrinae</taxon>
        <taxon>Spodoptera</taxon>
    </lineage>
</organism>
<protein>
    <submittedName>
        <fullName evidence="1">SFRICE_014509</fullName>
    </submittedName>
</protein>
<accession>A0A2H1V7N9</accession>
<dbReference type="EMBL" id="ODYU01000862">
    <property type="protein sequence ID" value="SOQ36264.1"/>
    <property type="molecule type" value="Genomic_DNA"/>
</dbReference>
<name>A0A2H1V7N9_SPOFR</name>
<proteinExistence type="predicted"/>
<reference evidence="1" key="1">
    <citation type="submission" date="2016-07" db="EMBL/GenBank/DDBJ databases">
        <authorList>
            <person name="Bretaudeau A."/>
        </authorList>
    </citation>
    <scope>NUCLEOTIDE SEQUENCE</scope>
    <source>
        <strain evidence="1">Rice</strain>
        <tissue evidence="1">Whole body</tissue>
    </source>
</reference>
<dbReference type="AlphaFoldDB" id="A0A2H1V7N9"/>
<evidence type="ECO:0000313" key="1">
    <source>
        <dbReference type="EMBL" id="SOQ36264.1"/>
    </source>
</evidence>
<sequence length="97" mass="10874">MTSLALGEASGSVRLLLTKNHPVLLLLFEPEPRKIKITYMWESHASARMGRLNRSDTTAPQKTDVKQRLRCFVVSEVTGGPITLLPNHPKPRFPNNP</sequence>
<gene>
    <name evidence="1" type="ORF">SFRICE_014509</name>
</gene>